<accession>A0A371CRJ9</accession>
<evidence type="ECO:0000313" key="1">
    <source>
        <dbReference type="EMBL" id="RDX42925.1"/>
    </source>
</evidence>
<keyword evidence="2" id="KW-1185">Reference proteome</keyword>
<organism evidence="1 2">
    <name type="scientific">Lentinus brumalis</name>
    <dbReference type="NCBI Taxonomy" id="2498619"/>
    <lineage>
        <taxon>Eukaryota</taxon>
        <taxon>Fungi</taxon>
        <taxon>Dikarya</taxon>
        <taxon>Basidiomycota</taxon>
        <taxon>Agaricomycotina</taxon>
        <taxon>Agaricomycetes</taxon>
        <taxon>Polyporales</taxon>
        <taxon>Polyporaceae</taxon>
        <taxon>Lentinus</taxon>
    </lineage>
</organism>
<gene>
    <name evidence="1" type="ORF">OH76DRAFT_1256704</name>
</gene>
<dbReference type="EMBL" id="KZ857474">
    <property type="protein sequence ID" value="RDX42925.1"/>
    <property type="molecule type" value="Genomic_DNA"/>
</dbReference>
<dbReference type="AlphaFoldDB" id="A0A371CRJ9"/>
<proteinExistence type="predicted"/>
<reference evidence="1 2" key="1">
    <citation type="journal article" date="2018" name="Biotechnol. Biofuels">
        <title>Integrative visual omics of the white-rot fungus Polyporus brumalis exposes the biotechnological potential of its oxidative enzymes for delignifying raw plant biomass.</title>
        <authorList>
            <person name="Miyauchi S."/>
            <person name="Rancon A."/>
            <person name="Drula E."/>
            <person name="Hage H."/>
            <person name="Chaduli D."/>
            <person name="Favel A."/>
            <person name="Grisel S."/>
            <person name="Henrissat B."/>
            <person name="Herpoel-Gimbert I."/>
            <person name="Ruiz-Duenas F.J."/>
            <person name="Chevret D."/>
            <person name="Hainaut M."/>
            <person name="Lin J."/>
            <person name="Wang M."/>
            <person name="Pangilinan J."/>
            <person name="Lipzen A."/>
            <person name="Lesage-Meessen L."/>
            <person name="Navarro D."/>
            <person name="Riley R."/>
            <person name="Grigoriev I.V."/>
            <person name="Zhou S."/>
            <person name="Raouche S."/>
            <person name="Rosso M.N."/>
        </authorList>
    </citation>
    <scope>NUCLEOTIDE SEQUENCE [LARGE SCALE GENOMIC DNA]</scope>
    <source>
        <strain evidence="1 2">BRFM 1820</strain>
    </source>
</reference>
<protein>
    <submittedName>
        <fullName evidence="1">Uncharacterized protein</fullName>
    </submittedName>
</protein>
<name>A0A371CRJ9_9APHY</name>
<sequence>MRRVCASGRGWLRFEKFRRKAPIVSGDSGPFHTATSALIACPPHHHPSLVRCALLCSVFVNRGPTGKPREISTSRSKSTWYYLEHLDPSDGRWTAEHCPSRLLNDLRKAPAADTSMLQSSLMILGKRPRYGMCEVKCR</sequence>
<evidence type="ECO:0000313" key="2">
    <source>
        <dbReference type="Proteomes" id="UP000256964"/>
    </source>
</evidence>
<dbReference type="Proteomes" id="UP000256964">
    <property type="component" value="Unassembled WGS sequence"/>
</dbReference>